<evidence type="ECO:0000256" key="7">
    <source>
        <dbReference type="ARBA" id="ARBA00023004"/>
    </source>
</evidence>
<dbReference type="Pfam" id="PF00067">
    <property type="entry name" value="p450"/>
    <property type="match status" value="1"/>
</dbReference>
<comment type="cofactor">
    <cofactor evidence="1 9">
        <name>heme</name>
        <dbReference type="ChEBI" id="CHEBI:30413"/>
    </cofactor>
</comment>
<dbReference type="PANTHER" id="PTHR46300:SF7">
    <property type="entry name" value="P450, PUTATIVE (EUROFUNG)-RELATED"/>
    <property type="match status" value="1"/>
</dbReference>
<comment type="caution">
    <text evidence="12">The sequence shown here is derived from an EMBL/GenBank/DDBJ whole genome shotgun (WGS) entry which is preliminary data.</text>
</comment>
<accession>A0AAD6Z4Q0</accession>
<dbReference type="CDD" id="cd11065">
    <property type="entry name" value="CYP64-like"/>
    <property type="match status" value="1"/>
</dbReference>
<keyword evidence="4 9" id="KW-0349">Heme</keyword>
<dbReference type="InterPro" id="IPR036396">
    <property type="entry name" value="Cyt_P450_sf"/>
</dbReference>
<dbReference type="SUPFAM" id="SSF48264">
    <property type="entry name" value="Cytochrome P450"/>
    <property type="match status" value="1"/>
</dbReference>
<name>A0AAD6Z4Q0_9AGAR</name>
<evidence type="ECO:0000256" key="4">
    <source>
        <dbReference type="ARBA" id="ARBA00022617"/>
    </source>
</evidence>
<keyword evidence="11" id="KW-0812">Transmembrane</keyword>
<evidence type="ECO:0000313" key="13">
    <source>
        <dbReference type="Proteomes" id="UP001218218"/>
    </source>
</evidence>
<dbReference type="InterPro" id="IPR017972">
    <property type="entry name" value="Cyt_P450_CS"/>
</dbReference>
<feature type="binding site" description="axial binding residue" evidence="9">
    <location>
        <position position="442"/>
    </location>
    <ligand>
        <name>heme</name>
        <dbReference type="ChEBI" id="CHEBI:30413"/>
    </ligand>
    <ligandPart>
        <name>Fe</name>
        <dbReference type="ChEBI" id="CHEBI:18248"/>
    </ligandPart>
</feature>
<dbReference type="PRINTS" id="PR00463">
    <property type="entry name" value="EP450I"/>
</dbReference>
<dbReference type="PANTHER" id="PTHR46300">
    <property type="entry name" value="P450, PUTATIVE (EUROFUNG)-RELATED-RELATED"/>
    <property type="match status" value="1"/>
</dbReference>
<evidence type="ECO:0000256" key="6">
    <source>
        <dbReference type="ARBA" id="ARBA00023002"/>
    </source>
</evidence>
<feature type="transmembrane region" description="Helical" evidence="11">
    <location>
        <begin position="6"/>
        <end position="24"/>
    </location>
</feature>
<keyword evidence="7 9" id="KW-0408">Iron</keyword>
<reference evidence="12" key="1">
    <citation type="submission" date="2023-03" db="EMBL/GenBank/DDBJ databases">
        <title>Massive genome expansion in bonnet fungi (Mycena s.s.) driven by repeated elements and novel gene families across ecological guilds.</title>
        <authorList>
            <consortium name="Lawrence Berkeley National Laboratory"/>
            <person name="Harder C.B."/>
            <person name="Miyauchi S."/>
            <person name="Viragh M."/>
            <person name="Kuo A."/>
            <person name="Thoen E."/>
            <person name="Andreopoulos B."/>
            <person name="Lu D."/>
            <person name="Skrede I."/>
            <person name="Drula E."/>
            <person name="Henrissat B."/>
            <person name="Morin E."/>
            <person name="Kohler A."/>
            <person name="Barry K."/>
            <person name="LaButti K."/>
            <person name="Morin E."/>
            <person name="Salamov A."/>
            <person name="Lipzen A."/>
            <person name="Mereny Z."/>
            <person name="Hegedus B."/>
            <person name="Baldrian P."/>
            <person name="Stursova M."/>
            <person name="Weitz H."/>
            <person name="Taylor A."/>
            <person name="Grigoriev I.V."/>
            <person name="Nagy L.G."/>
            <person name="Martin F."/>
            <person name="Kauserud H."/>
        </authorList>
    </citation>
    <scope>NUCLEOTIDE SEQUENCE</scope>
    <source>
        <strain evidence="12">CBHHK002</strain>
    </source>
</reference>
<dbReference type="InterPro" id="IPR002401">
    <property type="entry name" value="Cyt_P450_E_grp-I"/>
</dbReference>
<keyword evidence="6 10" id="KW-0560">Oxidoreductase</keyword>
<dbReference type="InterPro" id="IPR001128">
    <property type="entry name" value="Cyt_P450"/>
</dbReference>
<dbReference type="InterPro" id="IPR050364">
    <property type="entry name" value="Cytochrome_P450_fung"/>
</dbReference>
<evidence type="ECO:0000256" key="1">
    <source>
        <dbReference type="ARBA" id="ARBA00001971"/>
    </source>
</evidence>
<dbReference type="PROSITE" id="PS00086">
    <property type="entry name" value="CYTOCHROME_P450"/>
    <property type="match status" value="1"/>
</dbReference>
<dbReference type="AlphaFoldDB" id="A0AAD6Z4Q0"/>
<dbReference type="Gene3D" id="1.10.630.10">
    <property type="entry name" value="Cytochrome P450"/>
    <property type="match status" value="1"/>
</dbReference>
<comment type="pathway">
    <text evidence="2">Secondary metabolite biosynthesis.</text>
</comment>
<evidence type="ECO:0000256" key="8">
    <source>
        <dbReference type="ARBA" id="ARBA00023033"/>
    </source>
</evidence>
<proteinExistence type="inferred from homology"/>
<dbReference type="EMBL" id="JARIHO010000087">
    <property type="protein sequence ID" value="KAJ7307801.1"/>
    <property type="molecule type" value="Genomic_DNA"/>
</dbReference>
<keyword evidence="8 10" id="KW-0503">Monooxygenase</keyword>
<evidence type="ECO:0000313" key="12">
    <source>
        <dbReference type="EMBL" id="KAJ7307801.1"/>
    </source>
</evidence>
<keyword evidence="13" id="KW-1185">Reference proteome</keyword>
<dbReference type="Proteomes" id="UP001218218">
    <property type="component" value="Unassembled WGS sequence"/>
</dbReference>
<dbReference type="GO" id="GO:0005506">
    <property type="term" value="F:iron ion binding"/>
    <property type="evidence" value="ECO:0007669"/>
    <property type="project" value="InterPro"/>
</dbReference>
<evidence type="ECO:0000256" key="2">
    <source>
        <dbReference type="ARBA" id="ARBA00005179"/>
    </source>
</evidence>
<dbReference type="GO" id="GO:0016705">
    <property type="term" value="F:oxidoreductase activity, acting on paired donors, with incorporation or reduction of molecular oxygen"/>
    <property type="evidence" value="ECO:0007669"/>
    <property type="project" value="InterPro"/>
</dbReference>
<keyword evidence="11" id="KW-0472">Membrane</keyword>
<keyword evidence="11" id="KW-1133">Transmembrane helix</keyword>
<dbReference type="GO" id="GO:0020037">
    <property type="term" value="F:heme binding"/>
    <property type="evidence" value="ECO:0007669"/>
    <property type="project" value="InterPro"/>
</dbReference>
<evidence type="ECO:0000256" key="3">
    <source>
        <dbReference type="ARBA" id="ARBA00010617"/>
    </source>
</evidence>
<organism evidence="12 13">
    <name type="scientific">Mycena albidolilacea</name>
    <dbReference type="NCBI Taxonomy" id="1033008"/>
    <lineage>
        <taxon>Eukaryota</taxon>
        <taxon>Fungi</taxon>
        <taxon>Dikarya</taxon>
        <taxon>Basidiomycota</taxon>
        <taxon>Agaricomycotina</taxon>
        <taxon>Agaricomycetes</taxon>
        <taxon>Agaricomycetidae</taxon>
        <taxon>Agaricales</taxon>
        <taxon>Marasmiineae</taxon>
        <taxon>Mycenaceae</taxon>
        <taxon>Mycena</taxon>
    </lineage>
</organism>
<sequence>MLSDIQSSILCATLLSIPILYKFFSPFLISRSKLPLPPGPPRLPIVGNLFNAPLKLPWETYAKWSKEYNSDIIYLNLLGTSVIVLSSLNATETLLQKRTFSDRLSSVMISELMGWDFNFALMRYGEEWQIHRRLFSGAFSIQESQKYHAQEVEGAHTLLRRLLDSPDEYMEHFRRMAGEFIMSVAYGIDACSSAEYVALAQRALQSFSTASLPGKYLVNRFPILKHVPRWVPGARFKREAEEGRKLARGMYALPFAETRRQMASGAAPPSFTANALSALENSDTNLYYEERHVKATAATMFIGGSDTSVSSLGTFVLAMLANPEAQRKAQLEIDSVTGGKYLPGFADKDGLPYVEALLQEVLRWQNVAPFALPRFLVEEAEYRGYRLPAGSLILPNTWAILHDETTYPDPLTFKPERFLSGGKLNPTVKLPEAAFGFGRRLCPGRHAATSALWIAVVSVLATCEIRKAVDEQGNVIEPSYEYVSGMISSPLPFKCSILPRSPEKEALIRATV</sequence>
<evidence type="ECO:0000256" key="9">
    <source>
        <dbReference type="PIRSR" id="PIRSR602401-1"/>
    </source>
</evidence>
<evidence type="ECO:0000256" key="11">
    <source>
        <dbReference type="SAM" id="Phobius"/>
    </source>
</evidence>
<comment type="similarity">
    <text evidence="3 10">Belongs to the cytochrome P450 family.</text>
</comment>
<protein>
    <submittedName>
        <fullName evidence="12">Cytochrome P450</fullName>
    </submittedName>
</protein>
<evidence type="ECO:0000256" key="10">
    <source>
        <dbReference type="RuleBase" id="RU000461"/>
    </source>
</evidence>
<gene>
    <name evidence="12" type="ORF">DFH08DRAFT_900674</name>
</gene>
<keyword evidence="5 9" id="KW-0479">Metal-binding</keyword>
<evidence type="ECO:0000256" key="5">
    <source>
        <dbReference type="ARBA" id="ARBA00022723"/>
    </source>
</evidence>
<dbReference type="GO" id="GO:0004497">
    <property type="term" value="F:monooxygenase activity"/>
    <property type="evidence" value="ECO:0007669"/>
    <property type="project" value="UniProtKB-KW"/>
</dbReference>